<dbReference type="Pfam" id="PF03797">
    <property type="entry name" value="Autotransporter"/>
    <property type="match status" value="1"/>
</dbReference>
<evidence type="ECO:0000256" key="1">
    <source>
        <dbReference type="SAM" id="SignalP"/>
    </source>
</evidence>
<feature type="signal peptide" evidence="1">
    <location>
        <begin position="1"/>
        <end position="24"/>
    </location>
</feature>
<comment type="caution">
    <text evidence="3">The sequence shown here is derived from an EMBL/GenBank/DDBJ whole genome shotgun (WGS) entry which is preliminary data.</text>
</comment>
<dbReference type="PANTHER" id="PTHR35037:SF3">
    <property type="entry name" value="C-TERMINAL REGION OF AIDA-LIKE PROTEIN"/>
    <property type="match status" value="1"/>
</dbReference>
<dbReference type="SUPFAM" id="SSF103515">
    <property type="entry name" value="Autotransporter"/>
    <property type="match status" value="1"/>
</dbReference>
<sequence>MKKRVNPVPLTILATVIHSTLAHANITDNLFDPDNWRANIIYNGSGDLSLSYMTLNSSSEDKSTAGILYYDKSNSSVGNNIKLHDVNIKTSNFKLYDDSEYHDNYQDYLAYGVINGSDLKDKNLSISVTGNSLVEIESKVLNRFANGYEDLSAGLAVLNEGKGNTTITTGNDVKIHIKSGSGTGIFSNIGYGIESIINNGVIISGAGLISNGITLAGPSKNRISCKEQDCYSYIENNGLIDVSGMTSSAILVKNTGNKNIFIENNGNIIARNEASGIKSDWANYYPESGEVSIINDGNIMVESGGKGIVSYLSKNKITTITNNGVILDNIDAASRWGHVVGISYESDTSNSQASIVNNGNILINQDGFAIQAESGGNVEIVNNGEILSQHSDHAAIYLYKLKQDGFSSVKNNDLIRTNGNTSHGIYYKEREGYAYGDYLFENKGSIHTSGDNSDGVKLTLSATNYDIKNEGEIIATGNGASAINIDDFAGRTSIDMAWMNIHLGDKSEVIGGLKDGAGIKIINGRYAVAENDSYLSISNSGAISALNNQAITVTNVQHESIEKPWEPVDGVNYADVLTKNSAYVYNRIWFNLQNAGIITGNVSVSAVGTEFFNLKKGILELESINALGKQQQAWMDFYPNATHEVSGIDENDDRIYIRATEGYSTFQNYGTIRFSENMRDNSDGIFRGLSYFYAEADSVIDLTTNNPASASGFGRNNFGAGDVLRITGATYFFPDKKTEYKSAGGILRLNTDLTTAGAANVVDRLTDRLIVDRTQLSHGLPTWIDIVPTARSRLQAKQTAGDGFLLVQVNDKKYSSRDAFRLLHPVVASKYEYILGIKEGDWYLTSSCTDGMTCYGSNEKKLYNPATGAWLANQAAMTAMMSHSLADRQSSPAQAGSMTNGLTRKLATSQNIAKKAQAFAMLNNLAWQQDALYSPVWVQYSGSTRYSSPVFGTLNNKTRSDVMRIGGDLMRMQWLSGDVHLGFMNTMGNSRADIASRATGTKARGEVSGYSSGLYGTWFSDAETGHGLYTDVWVQAGYFTSEIKGQAQASEKYHSRVVSSSVESGYTFAFDGGNLEGGGFTVTPQAQLTYHRLSAGNVRDSNGMEVSAGSKGGAVSRVGLRVASGKKEAVPGKDVRLNAFMESHFVRSGLNNSLDFDGAALADNQAKNSLESKFGVQLKVGERAELNSTLNHQLRKGDRDNYGAYAGLTLRF</sequence>
<evidence type="ECO:0000313" key="3">
    <source>
        <dbReference type="EMBL" id="TPW44368.1"/>
    </source>
</evidence>
<evidence type="ECO:0000313" key="4">
    <source>
        <dbReference type="Proteomes" id="UP000319523"/>
    </source>
</evidence>
<accession>A0A506VFI3</accession>
<dbReference type="OrthoDB" id="6053567at2"/>
<organism evidence="3 4">
    <name type="scientific">Mixta tenebrionis</name>
    <dbReference type="NCBI Taxonomy" id="2562439"/>
    <lineage>
        <taxon>Bacteria</taxon>
        <taxon>Pseudomonadati</taxon>
        <taxon>Pseudomonadota</taxon>
        <taxon>Gammaproteobacteria</taxon>
        <taxon>Enterobacterales</taxon>
        <taxon>Erwiniaceae</taxon>
        <taxon>Mixta</taxon>
    </lineage>
</organism>
<dbReference type="PROSITE" id="PS51208">
    <property type="entry name" value="AUTOTRANSPORTER"/>
    <property type="match status" value="1"/>
</dbReference>
<dbReference type="RefSeq" id="WP_141174384.1">
    <property type="nucleotide sequence ID" value="NZ_JBHUFX010000013.1"/>
</dbReference>
<dbReference type="SMART" id="SM00869">
    <property type="entry name" value="Autotransporter"/>
    <property type="match status" value="1"/>
</dbReference>
<dbReference type="Proteomes" id="UP000319523">
    <property type="component" value="Unassembled WGS sequence"/>
</dbReference>
<dbReference type="AlphaFoldDB" id="A0A506VFI3"/>
<dbReference type="EMBL" id="VHQI01000001">
    <property type="protein sequence ID" value="TPW44368.1"/>
    <property type="molecule type" value="Genomic_DNA"/>
</dbReference>
<keyword evidence="4" id="KW-1185">Reference proteome</keyword>
<dbReference type="InterPro" id="IPR036709">
    <property type="entry name" value="Autotransporte_beta_dom_sf"/>
</dbReference>
<evidence type="ECO:0000259" key="2">
    <source>
        <dbReference type="PROSITE" id="PS51208"/>
    </source>
</evidence>
<proteinExistence type="predicted"/>
<dbReference type="InterPro" id="IPR006315">
    <property type="entry name" value="OM_autotransptr_brl_dom"/>
</dbReference>
<protein>
    <submittedName>
        <fullName evidence="3">Autotransporter outer membrane beta-barrel domain-containing protein</fullName>
    </submittedName>
</protein>
<dbReference type="Gene3D" id="2.40.128.130">
    <property type="entry name" value="Autotransporter beta-domain"/>
    <property type="match status" value="1"/>
</dbReference>
<dbReference type="NCBIfam" id="TIGR01414">
    <property type="entry name" value="autotrans_barl"/>
    <property type="match status" value="1"/>
</dbReference>
<dbReference type="PANTHER" id="PTHR35037">
    <property type="entry name" value="C-TERMINAL REGION OF AIDA-LIKE PROTEIN"/>
    <property type="match status" value="1"/>
</dbReference>
<feature type="domain" description="Autotransporter" evidence="2">
    <location>
        <begin position="929"/>
        <end position="1212"/>
    </location>
</feature>
<keyword evidence="1" id="KW-0732">Signal</keyword>
<feature type="chain" id="PRO_5021457038" evidence="1">
    <location>
        <begin position="25"/>
        <end position="1212"/>
    </location>
</feature>
<dbReference type="InterPro" id="IPR005546">
    <property type="entry name" value="Autotransporte_beta"/>
</dbReference>
<dbReference type="InterPro" id="IPR051551">
    <property type="entry name" value="Autotransporter_adhesion"/>
</dbReference>
<dbReference type="GO" id="GO:0019867">
    <property type="term" value="C:outer membrane"/>
    <property type="evidence" value="ECO:0007669"/>
    <property type="project" value="InterPro"/>
</dbReference>
<reference evidence="3 4" key="1">
    <citation type="submission" date="2019-06" db="EMBL/GenBank/DDBJ databases">
        <authorList>
            <person name="Yang Y."/>
        </authorList>
    </citation>
    <scope>NUCLEOTIDE SEQUENCE [LARGE SCALE GENOMIC DNA]</scope>
    <source>
        <strain evidence="3 4">BIT-26</strain>
    </source>
</reference>
<name>A0A506VFI3_9GAMM</name>
<gene>
    <name evidence="3" type="ORF">FKM52_01255</name>
</gene>